<dbReference type="InterPro" id="IPR000504">
    <property type="entry name" value="RRM_dom"/>
</dbReference>
<protein>
    <recommendedName>
        <fullName evidence="4">RRM domain-containing protein</fullName>
    </recommendedName>
</protein>
<feature type="compositionally biased region" description="Basic and acidic residues" evidence="3">
    <location>
        <begin position="464"/>
        <end position="473"/>
    </location>
</feature>
<evidence type="ECO:0000259" key="4">
    <source>
        <dbReference type="PROSITE" id="PS50102"/>
    </source>
</evidence>
<evidence type="ECO:0000256" key="1">
    <source>
        <dbReference type="ARBA" id="ARBA00022884"/>
    </source>
</evidence>
<dbReference type="CDD" id="cd00590">
    <property type="entry name" value="RRM_SF"/>
    <property type="match status" value="1"/>
</dbReference>
<evidence type="ECO:0000256" key="3">
    <source>
        <dbReference type="SAM" id="MobiDB-lite"/>
    </source>
</evidence>
<dbReference type="FunFam" id="3.30.70.330:FF:000736">
    <property type="entry name" value="Polyadenylate-binding protein, putative"/>
    <property type="match status" value="1"/>
</dbReference>
<dbReference type="Pfam" id="PF00076">
    <property type="entry name" value="RRM_1"/>
    <property type="match status" value="2"/>
</dbReference>
<feature type="domain" description="RRM" evidence="4">
    <location>
        <begin position="358"/>
        <end position="441"/>
    </location>
</feature>
<dbReference type="PROSITE" id="PS50890">
    <property type="entry name" value="PUA"/>
    <property type="match status" value="1"/>
</dbReference>
<gene>
    <name evidence="5" type="ORF">Daesc_001739</name>
</gene>
<dbReference type="Proteomes" id="UP001369815">
    <property type="component" value="Unassembled WGS sequence"/>
</dbReference>
<dbReference type="Gene3D" id="3.30.70.330">
    <property type="match status" value="2"/>
</dbReference>
<dbReference type="EMBL" id="JBANMG010000002">
    <property type="protein sequence ID" value="KAK6956461.1"/>
    <property type="molecule type" value="Genomic_DNA"/>
</dbReference>
<sequence>MSTLHKKQSAILSGRAPRVVPDSPTSKSDQGGGVRLDVGLGNLTLEDSPASSTHQQSPVRNGQDSPSLEQKLSNLDEKKDASFQVGKVSTDGDVFESPARPNAQPSEPAPLNMLGSTMQGVIPTMQPIPMLRTRPSDLGSRAQVAGVDAQAFYPATACVFVANLPEFVRDSRLEVELTRAFSKFGIVFVKIRRDQRNMPFAFCQYTKDEDAHNAVTQGRGTLIEGRPCRTEMVKANRSFVIFNVLGDNVTLEEARVHLSGFGPFSKCEVLHPQIQEAMRIKGGVLVEFTNFDPGRDVISVCKPITPATVSARGLLTKPQAYRHHPLYRVVAYDLKKSMQAPRIDPDEAWLQRYEIDRRSIYVGGLPVDDFDVEELLTIMAGEVGEVQKVQIVQKDGRTSRQAPIAFGFVEYSRPDMADLAVKHLNGRVLRGCVLRVERKASREPQGVRHYQSRTMLSNAAESPIRNEHPESQKESVANLPSQPATPSHTAAVETTTAPSPAPSQVPRNNPHGMMAFAEQNYSTPSSYGASPYQTNPSAGTETFPATPQATPSMLSPLATYYQPPYAWMTPYLQDPNFAPFYYGSGYSPSPMGTAQGVPGAENRNEGDEDATTPTKHSSGTMQRLGDNRARSEQS</sequence>
<reference evidence="5 6" key="1">
    <citation type="journal article" date="2024" name="Front Chem Biol">
        <title>Unveiling the potential of Daldinia eschscholtzii MFLUCC 19-0629 through bioactivity and bioinformatics studies for enhanced sustainable agriculture production.</title>
        <authorList>
            <person name="Brooks S."/>
            <person name="Weaver J.A."/>
            <person name="Klomchit A."/>
            <person name="Alharthi S.A."/>
            <person name="Onlamun T."/>
            <person name="Nurani R."/>
            <person name="Vong T.K."/>
            <person name="Alberti F."/>
            <person name="Greco C."/>
        </authorList>
    </citation>
    <scope>NUCLEOTIDE SEQUENCE [LARGE SCALE GENOMIC DNA]</scope>
    <source>
        <strain evidence="5">MFLUCC 19-0629</strain>
    </source>
</reference>
<name>A0AAX6MW92_9PEZI</name>
<feature type="compositionally biased region" description="Polar residues" evidence="3">
    <location>
        <begin position="474"/>
        <end position="498"/>
    </location>
</feature>
<keyword evidence="1 2" id="KW-0694">RNA-binding</keyword>
<accession>A0AAX6MW92</accession>
<feature type="compositionally biased region" description="Polar residues" evidence="3">
    <location>
        <begin position="519"/>
        <end position="547"/>
    </location>
</feature>
<dbReference type="InterPro" id="IPR050502">
    <property type="entry name" value="Euk_RNA-bind_prot"/>
</dbReference>
<dbReference type="PANTHER" id="PTHR48025">
    <property type="entry name" value="OS02G0815200 PROTEIN"/>
    <property type="match status" value="1"/>
</dbReference>
<evidence type="ECO:0000313" key="5">
    <source>
        <dbReference type="EMBL" id="KAK6956461.1"/>
    </source>
</evidence>
<dbReference type="AlphaFoldDB" id="A0AAX6MW92"/>
<feature type="region of interest" description="Disordered" evidence="3">
    <location>
        <begin position="1"/>
        <end position="111"/>
    </location>
</feature>
<feature type="compositionally biased region" description="Basic and acidic residues" evidence="3">
    <location>
        <begin position="625"/>
        <end position="634"/>
    </location>
</feature>
<dbReference type="InterPro" id="IPR035979">
    <property type="entry name" value="RBD_domain_sf"/>
</dbReference>
<dbReference type="GO" id="GO:0003729">
    <property type="term" value="F:mRNA binding"/>
    <property type="evidence" value="ECO:0007669"/>
    <property type="project" value="TreeGrafter"/>
</dbReference>
<feature type="region of interest" description="Disordered" evidence="3">
    <location>
        <begin position="440"/>
        <end position="547"/>
    </location>
</feature>
<feature type="compositionally biased region" description="Polar residues" evidence="3">
    <location>
        <begin position="611"/>
        <end position="621"/>
    </location>
</feature>
<comment type="caution">
    <text evidence="5">The sequence shown here is derived from an EMBL/GenBank/DDBJ whole genome shotgun (WGS) entry which is preliminary data.</text>
</comment>
<dbReference type="PANTHER" id="PTHR48025:SF1">
    <property type="entry name" value="RRM DOMAIN-CONTAINING PROTEIN"/>
    <property type="match status" value="1"/>
</dbReference>
<dbReference type="SUPFAM" id="SSF54928">
    <property type="entry name" value="RNA-binding domain, RBD"/>
    <property type="match status" value="2"/>
</dbReference>
<dbReference type="PROSITE" id="PS50102">
    <property type="entry name" value="RRM"/>
    <property type="match status" value="2"/>
</dbReference>
<feature type="compositionally biased region" description="Polar residues" evidence="3">
    <location>
        <begin position="49"/>
        <end position="73"/>
    </location>
</feature>
<dbReference type="SMART" id="SM00360">
    <property type="entry name" value="RRM"/>
    <property type="match status" value="2"/>
</dbReference>
<evidence type="ECO:0000256" key="2">
    <source>
        <dbReference type="PROSITE-ProRule" id="PRU00176"/>
    </source>
</evidence>
<dbReference type="InterPro" id="IPR012677">
    <property type="entry name" value="Nucleotide-bd_a/b_plait_sf"/>
</dbReference>
<proteinExistence type="predicted"/>
<feature type="domain" description="RRM" evidence="4">
    <location>
        <begin position="157"/>
        <end position="235"/>
    </location>
</feature>
<feature type="region of interest" description="Disordered" evidence="3">
    <location>
        <begin position="588"/>
        <end position="634"/>
    </location>
</feature>
<evidence type="ECO:0000313" key="6">
    <source>
        <dbReference type="Proteomes" id="UP001369815"/>
    </source>
</evidence>
<keyword evidence="6" id="KW-1185">Reference proteome</keyword>
<organism evidence="5 6">
    <name type="scientific">Daldinia eschscholtzii</name>
    <dbReference type="NCBI Taxonomy" id="292717"/>
    <lineage>
        <taxon>Eukaryota</taxon>
        <taxon>Fungi</taxon>
        <taxon>Dikarya</taxon>
        <taxon>Ascomycota</taxon>
        <taxon>Pezizomycotina</taxon>
        <taxon>Sordariomycetes</taxon>
        <taxon>Xylariomycetidae</taxon>
        <taxon>Xylariales</taxon>
        <taxon>Hypoxylaceae</taxon>
        <taxon>Daldinia</taxon>
    </lineage>
</organism>